<dbReference type="PANTHER" id="PTHR43162">
    <property type="match status" value="1"/>
</dbReference>
<feature type="domain" description="NAD(P)-binding" evidence="1">
    <location>
        <begin position="20"/>
        <end position="116"/>
    </location>
</feature>
<gene>
    <name evidence="2" type="ORF">J5V16_21415</name>
</gene>
<proteinExistence type="predicted"/>
<dbReference type="Pfam" id="PF13460">
    <property type="entry name" value="NAD_binding_10"/>
    <property type="match status" value="1"/>
</dbReference>
<dbReference type="RefSeq" id="WP_208499021.1">
    <property type="nucleotide sequence ID" value="NZ_JAGFNP010000015.1"/>
</dbReference>
<dbReference type="PANTHER" id="PTHR43162:SF1">
    <property type="entry name" value="PRESTALK A DIFFERENTIATION PROTEIN A"/>
    <property type="match status" value="1"/>
</dbReference>
<dbReference type="InterPro" id="IPR036291">
    <property type="entry name" value="NAD(P)-bd_dom_sf"/>
</dbReference>
<comment type="caution">
    <text evidence="2">The sequence shown here is derived from an EMBL/GenBank/DDBJ whole genome shotgun (WGS) entry which is preliminary data.</text>
</comment>
<dbReference type="Gene3D" id="3.90.25.10">
    <property type="entry name" value="UDP-galactose 4-epimerase, domain 1"/>
    <property type="match status" value="1"/>
</dbReference>
<dbReference type="Proteomes" id="UP000681341">
    <property type="component" value="Unassembled WGS sequence"/>
</dbReference>
<dbReference type="InterPro" id="IPR051604">
    <property type="entry name" value="Ergot_Alk_Oxidoreductase"/>
</dbReference>
<sequence>MTFRSGVSKKENPMRILVTGATGTVGRNVVEQITALDPTAQIRALTRNAEAALPEGVEIAVGDLAALDTLADAFKDVDAVHFINFAGEGYGALPDPAGLVALAEQAGVRRATVLGGVATGPLEQALEASAIEATFLRPVEFMSNAAMWWSGVIKAGEAIREPFGDRLSAMVHPADIGAVAAKVLVDGGYDGESLVITGPEVLTMQDKVRALGDAVGREIEFVELTVEEAHEKWRGEGMPEHVIAFLTEALGNTPEEGRTVADTVERIVGRQPLPFTAWATANADAFR</sequence>
<organism evidence="2 3">
    <name type="scientific">Glycomyces niveus</name>
    <dbReference type="NCBI Taxonomy" id="2820287"/>
    <lineage>
        <taxon>Bacteria</taxon>
        <taxon>Bacillati</taxon>
        <taxon>Actinomycetota</taxon>
        <taxon>Actinomycetes</taxon>
        <taxon>Glycomycetales</taxon>
        <taxon>Glycomycetaceae</taxon>
        <taxon>Glycomyces</taxon>
    </lineage>
</organism>
<dbReference type="SUPFAM" id="SSF51735">
    <property type="entry name" value="NAD(P)-binding Rossmann-fold domains"/>
    <property type="match status" value="1"/>
</dbReference>
<dbReference type="EMBL" id="JAGFNP010000015">
    <property type="protein sequence ID" value="MBO3735393.1"/>
    <property type="molecule type" value="Genomic_DNA"/>
</dbReference>
<accession>A0ABS3UCA6</accession>
<protein>
    <submittedName>
        <fullName evidence="2">NAD(P)H-binding protein</fullName>
    </submittedName>
</protein>
<dbReference type="InterPro" id="IPR016040">
    <property type="entry name" value="NAD(P)-bd_dom"/>
</dbReference>
<evidence type="ECO:0000313" key="2">
    <source>
        <dbReference type="EMBL" id="MBO3735393.1"/>
    </source>
</evidence>
<evidence type="ECO:0000313" key="3">
    <source>
        <dbReference type="Proteomes" id="UP000681341"/>
    </source>
</evidence>
<dbReference type="Gene3D" id="3.40.50.720">
    <property type="entry name" value="NAD(P)-binding Rossmann-like Domain"/>
    <property type="match status" value="1"/>
</dbReference>
<name>A0ABS3UCA6_9ACTN</name>
<evidence type="ECO:0000259" key="1">
    <source>
        <dbReference type="Pfam" id="PF13460"/>
    </source>
</evidence>
<reference evidence="2 3" key="1">
    <citation type="submission" date="2021-03" db="EMBL/GenBank/DDBJ databases">
        <title>Glycomyces sp. nov., a novel actinomycete isolated from soil.</title>
        <authorList>
            <person name="Yang X."/>
            <person name="Xu X."/>
        </authorList>
    </citation>
    <scope>NUCLEOTIDE SEQUENCE [LARGE SCALE GENOMIC DNA]</scope>
    <source>
        <strain evidence="2 3">NEAU-S30</strain>
    </source>
</reference>
<keyword evidence="3" id="KW-1185">Reference proteome</keyword>